<dbReference type="AlphaFoldDB" id="A0A3P3XMC0"/>
<protein>
    <submittedName>
        <fullName evidence="1">Uncharacterized protein</fullName>
    </submittedName>
</protein>
<organism evidence="1">
    <name type="scientific">uncultured spirochete</name>
    <dbReference type="NCBI Taxonomy" id="156406"/>
    <lineage>
        <taxon>Bacteria</taxon>
        <taxon>Pseudomonadati</taxon>
        <taxon>Spirochaetota</taxon>
        <taxon>Spirochaetia</taxon>
        <taxon>Spirochaetales</taxon>
        <taxon>environmental samples</taxon>
    </lineage>
</organism>
<gene>
    <name evidence="1" type="ORF">SPIROBIBN47_50071</name>
</gene>
<reference evidence="1" key="1">
    <citation type="submission" date="2017-02" db="EMBL/GenBank/DDBJ databases">
        <authorList>
            <person name="Regsiter A."/>
            <person name="William W."/>
        </authorList>
    </citation>
    <scope>NUCLEOTIDE SEQUENCE</scope>
    <source>
        <strain evidence="1">Bib</strain>
    </source>
</reference>
<accession>A0A3P3XMC0</accession>
<sequence length="26" mass="2554">MAMGVGVGRAVALDVGVKRAVTLLLG</sequence>
<evidence type="ECO:0000313" key="1">
    <source>
        <dbReference type="EMBL" id="SLM15578.1"/>
    </source>
</evidence>
<proteinExistence type="predicted"/>
<dbReference type="EMBL" id="FWDM01000037">
    <property type="protein sequence ID" value="SLM15578.1"/>
    <property type="molecule type" value="Genomic_DNA"/>
</dbReference>
<name>A0A3P3XMC0_9SPIR</name>